<dbReference type="PROSITE" id="PS50846">
    <property type="entry name" value="HMA_2"/>
    <property type="match status" value="2"/>
</dbReference>
<dbReference type="FunFam" id="3.30.70.100:FF:000001">
    <property type="entry name" value="ATPase copper transporting beta"/>
    <property type="match status" value="1"/>
</dbReference>
<evidence type="ECO:0000256" key="16">
    <source>
        <dbReference type="ARBA" id="ARBA00023065"/>
    </source>
</evidence>
<dbReference type="InterPro" id="IPR036412">
    <property type="entry name" value="HAD-like_sf"/>
</dbReference>
<dbReference type="Pfam" id="PF00702">
    <property type="entry name" value="Hydrolase"/>
    <property type="match status" value="1"/>
</dbReference>
<dbReference type="KEGG" id="kmn:HW532_09020"/>
<dbReference type="FunFam" id="3.40.50.1000:FF:000144">
    <property type="entry name" value="copper-transporting ATPase 1 isoform X2"/>
    <property type="match status" value="1"/>
</dbReference>
<dbReference type="CDD" id="cd02094">
    <property type="entry name" value="P-type_ATPase_Cu-like"/>
    <property type="match status" value="1"/>
</dbReference>
<dbReference type="InterPro" id="IPR023214">
    <property type="entry name" value="HAD_sf"/>
</dbReference>
<dbReference type="SUPFAM" id="SSF81653">
    <property type="entry name" value="Calcium ATPase, transduction domain A"/>
    <property type="match status" value="1"/>
</dbReference>
<dbReference type="SFLD" id="SFLDF00027">
    <property type="entry name" value="p-type_atpase"/>
    <property type="match status" value="1"/>
</dbReference>
<feature type="transmembrane region" description="Helical" evidence="20">
    <location>
        <begin position="793"/>
        <end position="811"/>
    </location>
</feature>
<dbReference type="Gene3D" id="3.30.70.100">
    <property type="match status" value="2"/>
</dbReference>
<evidence type="ECO:0000256" key="4">
    <source>
        <dbReference type="ARBA" id="ARBA00022448"/>
    </source>
</evidence>
<reference evidence="23 24" key="1">
    <citation type="submission" date="2020-06" db="EMBL/GenBank/DDBJ databases">
        <title>Genome sequence of 2 isolates from Red Sea Mangroves.</title>
        <authorList>
            <person name="Sefrji F."/>
            <person name="Michoud G."/>
            <person name="Merlino G."/>
            <person name="Daffonchio D."/>
        </authorList>
    </citation>
    <scope>NUCLEOTIDE SEQUENCE [LARGE SCALE GENOMIC DNA]</scope>
    <source>
        <strain evidence="23 24">R1DC25</strain>
    </source>
</reference>
<dbReference type="InterPro" id="IPR006121">
    <property type="entry name" value="HMA_dom"/>
</dbReference>
<evidence type="ECO:0000256" key="1">
    <source>
        <dbReference type="ARBA" id="ARBA00004651"/>
    </source>
</evidence>
<dbReference type="InterPro" id="IPR018303">
    <property type="entry name" value="ATPase_P-typ_P_site"/>
</dbReference>
<evidence type="ECO:0000256" key="9">
    <source>
        <dbReference type="ARBA" id="ARBA00022741"/>
    </source>
</evidence>
<dbReference type="Gene3D" id="2.70.150.10">
    <property type="entry name" value="Calcium-transporting ATPase, cytoplasmic transduction domain A"/>
    <property type="match status" value="1"/>
</dbReference>
<dbReference type="Proteomes" id="UP000593594">
    <property type="component" value="Chromosome"/>
</dbReference>
<evidence type="ECO:0000256" key="11">
    <source>
        <dbReference type="ARBA" id="ARBA00022840"/>
    </source>
</evidence>
<evidence type="ECO:0000256" key="20">
    <source>
        <dbReference type="RuleBase" id="RU362081"/>
    </source>
</evidence>
<feature type="transmembrane region" description="Helical" evidence="20">
    <location>
        <begin position="243"/>
        <end position="265"/>
    </location>
</feature>
<dbReference type="Pfam" id="PF00122">
    <property type="entry name" value="E1-E2_ATPase"/>
    <property type="match status" value="1"/>
</dbReference>
<dbReference type="PANTHER" id="PTHR43520:SF8">
    <property type="entry name" value="P-TYPE CU(+) TRANSPORTER"/>
    <property type="match status" value="1"/>
</dbReference>
<name>A0A7S8HC39_9HYPH</name>
<keyword evidence="24" id="KW-1185">Reference proteome</keyword>
<feature type="transmembrane region" description="Helical" evidence="20">
    <location>
        <begin position="271"/>
        <end position="290"/>
    </location>
</feature>
<evidence type="ECO:0000256" key="13">
    <source>
        <dbReference type="ARBA" id="ARBA00022967"/>
    </source>
</evidence>
<feature type="transmembrane region" description="Helical" evidence="20">
    <location>
        <begin position="768"/>
        <end position="787"/>
    </location>
</feature>
<dbReference type="SUPFAM" id="SSF81665">
    <property type="entry name" value="Calcium ATPase, transmembrane domain M"/>
    <property type="match status" value="1"/>
</dbReference>
<dbReference type="GO" id="GO:0005507">
    <property type="term" value="F:copper ion binding"/>
    <property type="evidence" value="ECO:0007669"/>
    <property type="project" value="InterPro"/>
</dbReference>
<keyword evidence="14 20" id="KW-1133">Transmembrane helix</keyword>
<dbReference type="RefSeq" id="WP_213164059.1">
    <property type="nucleotide sequence ID" value="NZ_CP058214.1"/>
</dbReference>
<evidence type="ECO:0000256" key="17">
    <source>
        <dbReference type="ARBA" id="ARBA00023136"/>
    </source>
</evidence>
<keyword evidence="13" id="KW-1278">Translocase</keyword>
<comment type="similarity">
    <text evidence="2 20">Belongs to the cation transport ATPase (P-type) (TC 3.A.3) family. Type IB subfamily.</text>
</comment>
<dbReference type="InterPro" id="IPR006122">
    <property type="entry name" value="HMA_Cu_ion-bd"/>
</dbReference>
<proteinExistence type="inferred from homology"/>
<dbReference type="GO" id="GO:0005524">
    <property type="term" value="F:ATP binding"/>
    <property type="evidence" value="ECO:0007669"/>
    <property type="project" value="UniProtKB-UniRule"/>
</dbReference>
<evidence type="ECO:0000256" key="8">
    <source>
        <dbReference type="ARBA" id="ARBA00022737"/>
    </source>
</evidence>
<dbReference type="FunFam" id="2.70.150.10:FF:000020">
    <property type="entry name" value="Copper-exporting P-type ATPase A"/>
    <property type="match status" value="1"/>
</dbReference>
<evidence type="ECO:0000256" key="19">
    <source>
        <dbReference type="ARBA" id="ARBA00049289"/>
    </source>
</evidence>
<dbReference type="InterPro" id="IPR001757">
    <property type="entry name" value="P_typ_ATPase"/>
</dbReference>
<dbReference type="InterPro" id="IPR008250">
    <property type="entry name" value="ATPase_P-typ_transduc_dom_A_sf"/>
</dbReference>
<dbReference type="InterPro" id="IPR044492">
    <property type="entry name" value="P_typ_ATPase_HD_dom"/>
</dbReference>
<dbReference type="InterPro" id="IPR023298">
    <property type="entry name" value="ATPase_P-typ_TM_dom_sf"/>
</dbReference>
<dbReference type="InterPro" id="IPR023299">
    <property type="entry name" value="ATPase_P-typ_cyto_dom_N"/>
</dbReference>
<evidence type="ECO:0000259" key="22">
    <source>
        <dbReference type="PROSITE" id="PS50846"/>
    </source>
</evidence>
<dbReference type="SUPFAM" id="SSF56784">
    <property type="entry name" value="HAD-like"/>
    <property type="match status" value="1"/>
</dbReference>
<dbReference type="NCBIfam" id="TIGR00003">
    <property type="entry name" value="copper ion binding protein"/>
    <property type="match status" value="1"/>
</dbReference>
<evidence type="ECO:0000313" key="24">
    <source>
        <dbReference type="Proteomes" id="UP000593594"/>
    </source>
</evidence>
<organism evidence="23 24">
    <name type="scientific">Kaustia mangrovi</name>
    <dbReference type="NCBI Taxonomy" id="2593653"/>
    <lineage>
        <taxon>Bacteria</taxon>
        <taxon>Pseudomonadati</taxon>
        <taxon>Pseudomonadota</taxon>
        <taxon>Alphaproteobacteria</taxon>
        <taxon>Hyphomicrobiales</taxon>
        <taxon>Parvibaculaceae</taxon>
        <taxon>Kaustia</taxon>
    </lineage>
</organism>
<dbReference type="PROSITE" id="PS00154">
    <property type="entry name" value="ATPASE_E1_E2"/>
    <property type="match status" value="1"/>
</dbReference>
<dbReference type="InterPro" id="IPR017969">
    <property type="entry name" value="Heavy-metal-associated_CS"/>
</dbReference>
<dbReference type="PANTHER" id="PTHR43520">
    <property type="entry name" value="ATP7, ISOFORM B"/>
    <property type="match status" value="1"/>
</dbReference>
<sequence>MSVEANETARRPGHMAIGGLNCASCVGRVERAIAAVPGVSSVSVNLATGRADMAFDGTPDMAGVAAAVRGAGYDVSEAEVDLTVGGLNCASCVGRAEKALRAVPGVLEVSVNLATGRAHIRAVSGATTADELAAAVTAAGYAARPLAREAAPDNGGDAGETDDHGLRNAAILAALLTLPVFVMEMGAHAVPAFGAWLDGMLGTQAVRAIQFLLTTAVLFGPGLRFFRKGVPGLLRGAPDMNALVVLGASAAWGYSVVATFLPGVLPAGTAHVYYEAAAVIVTLILLGRYLEARAKGRTGEAIRRLAGLRASSARVLREGGPVDVPLEEVAIGDIVLVRPGETVPVDGEIVEGSSYLDESMITGEPMPVARSEGAEVVGGTINKTGAFSFRATKVGSDTVLARIIRMVEDAQAAKLPIQALVDRVTAWFVPAVMAAAALTFALWFVFGPAPALTFALVNAVAVLIIACPCAMGLATPTSIMVGTGRAAQMGVLFRKGEALQTLRDADVVAFDKTGTLTLGKPVLTHIGMAGGFAREEVLRLVASAEALSEHPVAEAIVAAAGREDIALAPASGFEAMPGFGLRAHVEGRTVEVGADRLMARSGIDVGALRGEADRLSGEGASPLYAAIDGRLAAILAVSDPVRETTPEAIAALKDQGLDVVMVTGDNRHTAQAIAVRLGIDDVIAEVLPEGKAEAVKRLADGGRRVAFVGDGINDAPALAAADVGLAVGTGTDIAMESADVVVMSGDLRAVANAVALSHATIRNIRQNLFWAFAYNVCLVPVAAGVLYPAYGILLSPVLAAGAMAFSSVFVLTNGLRLKRFRPVAGAGGGGSEPVPAGQSREARA</sequence>
<feature type="transmembrane region" description="Helical" evidence="20">
    <location>
        <begin position="205"/>
        <end position="223"/>
    </location>
</feature>
<dbReference type="Pfam" id="PF00403">
    <property type="entry name" value="HMA"/>
    <property type="match status" value="2"/>
</dbReference>
<feature type="transmembrane region" description="Helical" evidence="20">
    <location>
        <begin position="424"/>
        <end position="446"/>
    </location>
</feature>
<feature type="transmembrane region" description="Helical" evidence="20">
    <location>
        <begin position="452"/>
        <end position="475"/>
    </location>
</feature>
<feature type="region of interest" description="Disordered" evidence="21">
    <location>
        <begin position="825"/>
        <end position="844"/>
    </location>
</feature>
<keyword evidence="12" id="KW-0460">Magnesium</keyword>
<dbReference type="GO" id="GO:0043682">
    <property type="term" value="F:P-type divalent copper transporter activity"/>
    <property type="evidence" value="ECO:0007669"/>
    <property type="project" value="TreeGrafter"/>
</dbReference>
<accession>A0A7S8HC39</accession>
<evidence type="ECO:0000256" key="18">
    <source>
        <dbReference type="ARBA" id="ARBA00033239"/>
    </source>
</evidence>
<keyword evidence="10" id="KW-0187">Copper transport</keyword>
<dbReference type="SUPFAM" id="SSF55008">
    <property type="entry name" value="HMA, heavy metal-associated domain"/>
    <property type="match status" value="2"/>
</dbReference>
<protein>
    <recommendedName>
        <fullName evidence="3">P-type Cu(+) transporter</fullName>
        <ecNumber evidence="3">7.2.2.8</ecNumber>
    </recommendedName>
    <alternativeName>
        <fullName evidence="18">Cu(+)-exporting ATPase</fullName>
    </alternativeName>
</protein>
<keyword evidence="4" id="KW-0813">Transport</keyword>
<dbReference type="NCBIfam" id="TIGR01525">
    <property type="entry name" value="ATPase-IB_hvy"/>
    <property type="match status" value="1"/>
</dbReference>
<evidence type="ECO:0000256" key="14">
    <source>
        <dbReference type="ARBA" id="ARBA00022989"/>
    </source>
</evidence>
<dbReference type="AlphaFoldDB" id="A0A7S8HC39"/>
<evidence type="ECO:0000256" key="3">
    <source>
        <dbReference type="ARBA" id="ARBA00012517"/>
    </source>
</evidence>
<dbReference type="GO" id="GO:0005886">
    <property type="term" value="C:plasma membrane"/>
    <property type="evidence" value="ECO:0007669"/>
    <property type="project" value="UniProtKB-SubCell"/>
</dbReference>
<evidence type="ECO:0000256" key="5">
    <source>
        <dbReference type="ARBA" id="ARBA00022475"/>
    </source>
</evidence>
<evidence type="ECO:0000256" key="2">
    <source>
        <dbReference type="ARBA" id="ARBA00006024"/>
    </source>
</evidence>
<keyword evidence="9 20" id="KW-0547">Nucleotide-binding</keyword>
<feature type="transmembrane region" description="Helical" evidence="20">
    <location>
        <begin position="169"/>
        <end position="193"/>
    </location>
</feature>
<dbReference type="SFLD" id="SFLDS00003">
    <property type="entry name" value="Haloacid_Dehalogenase"/>
    <property type="match status" value="1"/>
</dbReference>
<evidence type="ECO:0000256" key="21">
    <source>
        <dbReference type="SAM" id="MobiDB-lite"/>
    </source>
</evidence>
<dbReference type="EMBL" id="CP058214">
    <property type="protein sequence ID" value="QPC42823.1"/>
    <property type="molecule type" value="Genomic_DNA"/>
</dbReference>
<dbReference type="CDD" id="cd00371">
    <property type="entry name" value="HMA"/>
    <property type="match status" value="2"/>
</dbReference>
<evidence type="ECO:0000256" key="7">
    <source>
        <dbReference type="ARBA" id="ARBA00022723"/>
    </source>
</evidence>
<dbReference type="SFLD" id="SFLDG00002">
    <property type="entry name" value="C1.7:_P-type_atpase_like"/>
    <property type="match status" value="1"/>
</dbReference>
<dbReference type="Gene3D" id="3.40.1110.10">
    <property type="entry name" value="Calcium-transporting ATPase, cytoplasmic domain N"/>
    <property type="match status" value="1"/>
</dbReference>
<dbReference type="GO" id="GO:0016887">
    <property type="term" value="F:ATP hydrolysis activity"/>
    <property type="evidence" value="ECO:0007669"/>
    <property type="project" value="InterPro"/>
</dbReference>
<evidence type="ECO:0000313" key="23">
    <source>
        <dbReference type="EMBL" id="QPC42823.1"/>
    </source>
</evidence>
<keyword evidence="15" id="KW-0186">Copper</keyword>
<dbReference type="InterPro" id="IPR036163">
    <property type="entry name" value="HMA_dom_sf"/>
</dbReference>
<keyword evidence="17 20" id="KW-0472">Membrane</keyword>
<evidence type="ECO:0000256" key="6">
    <source>
        <dbReference type="ARBA" id="ARBA00022692"/>
    </source>
</evidence>
<keyword evidence="5 20" id="KW-1003">Cell membrane</keyword>
<feature type="domain" description="HMA" evidence="22">
    <location>
        <begin position="11"/>
        <end position="76"/>
    </location>
</feature>
<dbReference type="PROSITE" id="PS01047">
    <property type="entry name" value="HMA_1"/>
    <property type="match status" value="1"/>
</dbReference>
<dbReference type="Gene3D" id="3.40.50.1000">
    <property type="entry name" value="HAD superfamily/HAD-like"/>
    <property type="match status" value="1"/>
</dbReference>
<keyword evidence="7 20" id="KW-0479">Metal-binding</keyword>
<comment type="subcellular location">
    <subcellularLocation>
        <location evidence="1">Cell membrane</location>
        <topology evidence="1">Multi-pass membrane protein</topology>
    </subcellularLocation>
</comment>
<keyword evidence="16" id="KW-0406">Ion transport</keyword>
<dbReference type="PRINTS" id="PR00119">
    <property type="entry name" value="CATATPASE"/>
</dbReference>
<keyword evidence="8" id="KW-0677">Repeat</keyword>
<dbReference type="InterPro" id="IPR059000">
    <property type="entry name" value="ATPase_P-type_domA"/>
</dbReference>
<keyword evidence="11 20" id="KW-0067">ATP-binding</keyword>
<dbReference type="NCBIfam" id="TIGR01511">
    <property type="entry name" value="ATPase-IB1_Cu"/>
    <property type="match status" value="1"/>
</dbReference>
<dbReference type="GO" id="GO:0060003">
    <property type="term" value="P:copper ion export"/>
    <property type="evidence" value="ECO:0007669"/>
    <property type="project" value="UniProtKB-ARBA"/>
</dbReference>
<feature type="domain" description="HMA" evidence="22">
    <location>
        <begin position="78"/>
        <end position="144"/>
    </location>
</feature>
<dbReference type="NCBIfam" id="TIGR01494">
    <property type="entry name" value="ATPase_P-type"/>
    <property type="match status" value="1"/>
</dbReference>
<dbReference type="GO" id="GO:0140581">
    <property type="term" value="F:P-type monovalent copper transporter activity"/>
    <property type="evidence" value="ECO:0007669"/>
    <property type="project" value="UniProtKB-EC"/>
</dbReference>
<dbReference type="InterPro" id="IPR027256">
    <property type="entry name" value="P-typ_ATPase_IB"/>
</dbReference>
<comment type="catalytic activity">
    <reaction evidence="19">
        <text>Cu(+)(in) + ATP + H2O = Cu(+)(out) + ADP + phosphate + H(+)</text>
        <dbReference type="Rhea" id="RHEA:25792"/>
        <dbReference type="ChEBI" id="CHEBI:15377"/>
        <dbReference type="ChEBI" id="CHEBI:15378"/>
        <dbReference type="ChEBI" id="CHEBI:30616"/>
        <dbReference type="ChEBI" id="CHEBI:43474"/>
        <dbReference type="ChEBI" id="CHEBI:49552"/>
        <dbReference type="ChEBI" id="CHEBI:456216"/>
        <dbReference type="EC" id="7.2.2.8"/>
    </reaction>
</comment>
<dbReference type="PRINTS" id="PR00120">
    <property type="entry name" value="HATPASE"/>
</dbReference>
<evidence type="ECO:0000256" key="10">
    <source>
        <dbReference type="ARBA" id="ARBA00022796"/>
    </source>
</evidence>
<evidence type="ECO:0000256" key="12">
    <source>
        <dbReference type="ARBA" id="ARBA00022842"/>
    </source>
</evidence>
<gene>
    <name evidence="23" type="ORF">HW532_09020</name>
</gene>
<dbReference type="EC" id="7.2.2.8" evidence="3"/>
<keyword evidence="6 20" id="KW-0812">Transmembrane</keyword>
<evidence type="ECO:0000256" key="15">
    <source>
        <dbReference type="ARBA" id="ARBA00023008"/>
    </source>
</evidence>
<dbReference type="GO" id="GO:0055070">
    <property type="term" value="P:copper ion homeostasis"/>
    <property type="evidence" value="ECO:0007669"/>
    <property type="project" value="TreeGrafter"/>
</dbReference>